<dbReference type="EMBL" id="KJ650538">
    <property type="protein sequence ID" value="AHX38179.1"/>
    <property type="molecule type" value="Viral_cRNA"/>
</dbReference>
<protein>
    <recommendedName>
        <fullName evidence="8">Nuclear export protein</fullName>
        <shortName evidence="8">NEP</shortName>
    </recommendedName>
    <alternativeName>
        <fullName evidence="8">Non-structural protein 2</fullName>
        <shortName evidence="8">NS2</shortName>
    </alternativeName>
</protein>
<dbReference type="GO" id="GO:0042025">
    <property type="term" value="C:host cell nucleus"/>
    <property type="evidence" value="ECO:0007669"/>
    <property type="project" value="UniProtKB-SubCell"/>
</dbReference>
<accession>A0A023PUC6</accession>
<evidence type="ECO:0000256" key="7">
    <source>
        <dbReference type="ARBA" id="ARBA00026037"/>
    </source>
</evidence>
<dbReference type="GO" id="GO:0044423">
    <property type="term" value="C:virion component"/>
    <property type="evidence" value="ECO:0007669"/>
    <property type="project" value="UniProtKB-UniRule"/>
</dbReference>
<keyword evidence="2 8" id="KW-0813">Transport</keyword>
<evidence type="ECO:0000256" key="2">
    <source>
        <dbReference type="ARBA" id="ARBA00022448"/>
    </source>
</evidence>
<dbReference type="Pfam" id="PF00601">
    <property type="entry name" value="Flu_NS2"/>
    <property type="match status" value="1"/>
</dbReference>
<keyword evidence="4 8" id="KW-0945">Host-virus interaction</keyword>
<evidence type="ECO:0000256" key="8">
    <source>
        <dbReference type="HAMAP-Rule" id="MF_04067"/>
    </source>
</evidence>
<evidence type="ECO:0000256" key="3">
    <source>
        <dbReference type="ARBA" id="ARBA00022562"/>
    </source>
</evidence>
<dbReference type="HAMAP" id="MF_04067">
    <property type="entry name" value="INFV_NEP"/>
    <property type="match status" value="1"/>
</dbReference>
<evidence type="ECO:0000256" key="5">
    <source>
        <dbReference type="ARBA" id="ARBA00022844"/>
    </source>
</evidence>
<evidence type="ECO:0000256" key="6">
    <source>
        <dbReference type="ARBA" id="ARBA00024714"/>
    </source>
</evidence>
<evidence type="ECO:0000313" key="9">
    <source>
        <dbReference type="EMBL" id="AHX38179.1"/>
    </source>
</evidence>
<comment type="function">
    <text evidence="8">Mediates the nuclear export of encapsidated genomic RNAs (ribonucleoproteins, RNPs). Acts as an adapter between viral RNPs complexes and the nuclear export machinery of the cell. Possesses no intrinsic RNA-binding activity, but includes a C-terminal M1-binding domain. This domain is believed to allow recognition of RNPs bound to the protein M1. Since protein M1 is not available in large quantities before late stages of infection, such an indirect recognition mechanism probably ensures that genomic RNPs are not exported from the host nucleus until sufficient quantities of viral mRNA and progeny genomic RNA have been synthesized. Furthermore, the RNPs enter the host cytoplasm only when associated with the M1 protein that is necessary to guide them to the plasma membrane. May down-regulate viral RNA synthesis when overproduced.</text>
</comment>
<feature type="short sequence motif" description="Nuclear export signal" evidence="8">
    <location>
        <begin position="11"/>
        <end position="20"/>
    </location>
</feature>
<dbReference type="InterPro" id="IPR000968">
    <property type="entry name" value="Flu_NS2"/>
</dbReference>
<proteinExistence type="inferred from homology"/>
<comment type="subunit">
    <text evidence="8">Interacts with protein M1. May interact with host nucleoporin RAB/HRB and exportin XPO1/CRM1.</text>
</comment>
<comment type="subcellular location">
    <subcellularLocation>
        <location evidence="8">Virion</location>
    </subcellularLocation>
    <subcellularLocation>
        <location evidence="8">Host nucleus</location>
    </subcellularLocation>
</comment>
<evidence type="ECO:0000256" key="4">
    <source>
        <dbReference type="ARBA" id="ARBA00022581"/>
    </source>
</evidence>
<keyword evidence="3 8" id="KW-1048">Host nucleus</keyword>
<keyword evidence="5 8" id="KW-0946">Virion</keyword>
<comment type="function">
    <text evidence="6">Mediates the nuclear export of encapsidated genomic RNAs (ribonucleoproteins, RNPs). Acts as an adapter between viral RNPs complexes and the nuclear export machinery of the cell. Possesses no intrinsic RNA-binding activity, but includes a C-terminal M1-binding domain. This domain is believed to allow recognition of RNPs to which the M1 protein is bound. Because the M1 protein is not available in large quantities until the later stages of infection, such an indirect recognition mechanism probably ensures that genomic RNPs are not exported from the nucleus before sufficient quantities of viral mRNA and progeny genomic RNA have been synthesized. Furthermore, the RNPs enters the cytoplasm only when they have associated with the M1 protein that is necessary to guide them to the plasma membrane. May down-regulate viral RNA synthesis when overproduced.</text>
</comment>
<evidence type="ECO:0000256" key="1">
    <source>
        <dbReference type="ARBA" id="ARBA00010673"/>
    </source>
</evidence>
<organism evidence="9">
    <name type="scientific">Influenza B virus</name>
    <name type="common">B/California/NHRC417873/2014</name>
    <dbReference type="NCBI Taxonomy" id="1483493"/>
    <lineage>
        <taxon>Viruses</taxon>
        <taxon>Riboviria</taxon>
        <taxon>Orthornavirae</taxon>
        <taxon>Negarnaviricota</taxon>
        <taxon>Polyploviricotina</taxon>
        <taxon>Insthoviricetes</taxon>
        <taxon>Articulavirales</taxon>
        <taxon>Orthomyxoviridae</taxon>
        <taxon>Betainfluenzavirus</taxon>
        <taxon>Betainfluenzavirus influenzae</taxon>
        <taxon>Influenza B virus</taxon>
    </lineage>
</organism>
<gene>
    <name evidence="9" type="primary">NEP</name>
    <name evidence="8" type="synonym">NS</name>
</gene>
<comment type="subunit">
    <text evidence="7">Binds M1 protein. May interact with human nucleoporin RAB/HRB and exportin XPO1/CRM1.</text>
</comment>
<comment type="similarity">
    <text evidence="1 8">Belongs to the influenza viruses NEP family.</text>
</comment>
<reference evidence="9" key="1">
    <citation type="submission" date="2014-04" db="EMBL/GenBank/DDBJ databases">
        <title>GEISS Influenza Surveillance and Response Program.</title>
        <authorList>
            <person name="Thammavong H."/>
            <person name="Balansay-Ames M."/>
            <person name="Hawksworth A."/>
            <person name="Myers C.A."/>
            <person name="Connors B."/>
            <person name="de Mattos C."/>
            <person name="Brice G."/>
        </authorList>
    </citation>
    <scope>NUCLEOTIDE SEQUENCE</scope>
    <source>
        <strain evidence="9">B/California/NHRC417873/2014</strain>
    </source>
</reference>
<sequence length="123" mass="14393">MANNNMTTTQIEWRMKKMAIGSSTHSSSVLMKDIQSQFEQLKLRWESYPNLVKSTDYHQKRETIRLVTEELYLLSKRIDDNILFHKTVIANSSIIADMVVSLSLLETLYEMKDVVEVYSRQCL</sequence>
<dbReference type="GO" id="GO:0039675">
    <property type="term" value="P:exit of virus from host cell nucleus through nuclear pore"/>
    <property type="evidence" value="ECO:0007669"/>
    <property type="project" value="UniProtKB-UniRule"/>
</dbReference>
<feature type="short sequence motif" description="Nuclear export signal" evidence="8">
    <location>
        <begin position="87"/>
        <end position="96"/>
    </location>
</feature>
<name>A0A023PUC6_9INFB</name>